<evidence type="ECO:0000256" key="4">
    <source>
        <dbReference type="PROSITE-ProRule" id="PRU01024"/>
    </source>
</evidence>
<feature type="binding site" evidence="4">
    <location>
        <position position="211"/>
    </location>
    <ligand>
        <name>S-adenosyl-L-methionine</name>
        <dbReference type="ChEBI" id="CHEBI:59789"/>
    </ligand>
</feature>
<feature type="active site" description="Nucleophile" evidence="4">
    <location>
        <position position="333"/>
    </location>
</feature>
<dbReference type="EC" id="2.1.1.189" evidence="6"/>
<dbReference type="GO" id="GO:0070475">
    <property type="term" value="P:rRNA base methylation"/>
    <property type="evidence" value="ECO:0007669"/>
    <property type="project" value="TreeGrafter"/>
</dbReference>
<keyword evidence="3 4" id="KW-0949">S-adenosyl-L-methionine</keyword>
<evidence type="ECO:0000313" key="7">
    <source>
        <dbReference type="Proteomes" id="UP000578352"/>
    </source>
</evidence>
<comment type="similarity">
    <text evidence="4">Belongs to the class I-like SAM-binding methyltransferase superfamily. RNA M5U methyltransferase family.</text>
</comment>
<keyword evidence="1 4" id="KW-0489">Methyltransferase</keyword>
<evidence type="ECO:0000256" key="3">
    <source>
        <dbReference type="ARBA" id="ARBA00022691"/>
    </source>
</evidence>
<dbReference type="InterPro" id="IPR030390">
    <property type="entry name" value="MeTrfase_TrmA_AS"/>
</dbReference>
<dbReference type="GO" id="GO:0070041">
    <property type="term" value="F:rRNA (uridine-C5-)-methyltransferase activity"/>
    <property type="evidence" value="ECO:0007669"/>
    <property type="project" value="TreeGrafter"/>
</dbReference>
<feature type="binding site" evidence="4">
    <location>
        <position position="306"/>
    </location>
    <ligand>
        <name>S-adenosyl-L-methionine</name>
        <dbReference type="ChEBI" id="CHEBI:59789"/>
    </ligand>
</feature>
<dbReference type="InterPro" id="IPR010280">
    <property type="entry name" value="U5_MeTrfase_fam"/>
</dbReference>
<dbReference type="CDD" id="cd02440">
    <property type="entry name" value="AdoMet_MTases"/>
    <property type="match status" value="1"/>
</dbReference>
<gene>
    <name evidence="6" type="ORF">HNR13_003032</name>
</gene>
<dbReference type="Proteomes" id="UP000578352">
    <property type="component" value="Unassembled WGS sequence"/>
</dbReference>
<name>A0A853D1Y6_9MICO</name>
<evidence type="ECO:0000256" key="2">
    <source>
        <dbReference type="ARBA" id="ARBA00022679"/>
    </source>
</evidence>
<organism evidence="6 7">
    <name type="scientific">Leifsonia shinshuensis</name>
    <dbReference type="NCBI Taxonomy" id="150026"/>
    <lineage>
        <taxon>Bacteria</taxon>
        <taxon>Bacillati</taxon>
        <taxon>Actinomycetota</taxon>
        <taxon>Actinomycetes</taxon>
        <taxon>Micrococcales</taxon>
        <taxon>Microbacteriaceae</taxon>
        <taxon>Leifsonia</taxon>
    </lineage>
</organism>
<feature type="binding site" evidence="4">
    <location>
        <position position="261"/>
    </location>
    <ligand>
        <name>S-adenosyl-L-methionine</name>
        <dbReference type="ChEBI" id="CHEBI:59789"/>
    </ligand>
</feature>
<protein>
    <submittedName>
        <fullName evidence="6">23S rRNA (Uracil747-C5)-methyltransferase</fullName>
        <ecNumber evidence="6">2.1.1.189</ecNumber>
    </submittedName>
</protein>
<dbReference type="PROSITE" id="PS01231">
    <property type="entry name" value="TRMA_2"/>
    <property type="match status" value="1"/>
</dbReference>
<dbReference type="PANTHER" id="PTHR11061:SF30">
    <property type="entry name" value="TRNA (URACIL(54)-C(5))-METHYLTRANSFERASE"/>
    <property type="match status" value="1"/>
</dbReference>
<comment type="caution">
    <text evidence="6">The sequence shown here is derived from an EMBL/GenBank/DDBJ whole genome shotgun (WGS) entry which is preliminary data.</text>
</comment>
<feature type="binding site" evidence="4">
    <location>
        <position position="240"/>
    </location>
    <ligand>
        <name>S-adenosyl-L-methionine</name>
        <dbReference type="ChEBI" id="CHEBI:59789"/>
    </ligand>
</feature>
<reference evidence="6 7" key="1">
    <citation type="submission" date="2020-07" db="EMBL/GenBank/DDBJ databases">
        <title>Sequencing the genomes of 1000 actinobacteria strains.</title>
        <authorList>
            <person name="Klenk H.-P."/>
        </authorList>
    </citation>
    <scope>NUCLEOTIDE SEQUENCE [LARGE SCALE GENOMIC DNA]</scope>
    <source>
        <strain evidence="6 7">DSM 15165</strain>
    </source>
</reference>
<accession>A0A853D1Y6</accession>
<dbReference type="EMBL" id="JACCFL010000001">
    <property type="protein sequence ID" value="NYJ24745.1"/>
    <property type="molecule type" value="Genomic_DNA"/>
</dbReference>
<dbReference type="PROSITE" id="PS01230">
    <property type="entry name" value="TRMA_1"/>
    <property type="match status" value="1"/>
</dbReference>
<dbReference type="Pfam" id="PF05958">
    <property type="entry name" value="tRNA_U5-meth_tr"/>
    <property type="match status" value="1"/>
</dbReference>
<dbReference type="PROSITE" id="PS51687">
    <property type="entry name" value="SAM_MT_RNA_M5U"/>
    <property type="match status" value="1"/>
</dbReference>
<dbReference type="SUPFAM" id="SSF53335">
    <property type="entry name" value="S-adenosyl-L-methionine-dependent methyltransferases"/>
    <property type="match status" value="1"/>
</dbReference>
<evidence type="ECO:0000256" key="1">
    <source>
        <dbReference type="ARBA" id="ARBA00022603"/>
    </source>
</evidence>
<proteinExistence type="inferred from homology"/>
<dbReference type="InterPro" id="IPR029063">
    <property type="entry name" value="SAM-dependent_MTases_sf"/>
</dbReference>
<dbReference type="AlphaFoldDB" id="A0A853D1Y6"/>
<feature type="active site" evidence="5">
    <location>
        <position position="333"/>
    </location>
</feature>
<dbReference type="PANTHER" id="PTHR11061">
    <property type="entry name" value="RNA M5U METHYLTRANSFERASE"/>
    <property type="match status" value="1"/>
</dbReference>
<sequence>MDCSYFDAGVCRSCTLMGVPYAEQLAGKDRHARELLAPYGDASWLPPVASAESGYRNKAKMVVSGTVDAPTIGILDEAGRGVDLRACGICAPGVRAALPVLADFVTRARIEPYSVPERRGELKYVLVTHSPDDELLVRFVVRSEEAVGRIRSRLPELLAALPNARVVTANLQPEHKAVVEGDREIVLTPESSLVMRVGGIPLRLRPQSFFQTNTAVAEALYAQVASWVDEVGPASVWDLYCGVGGFALNVAAPGRRVVGVETSTEAVRSARATASAAGLPLVAFRAGDATAFALAAKSAPELVIVNPPRRGIGAELSGWLEGSGVPSVVYSSCNPKSLAHDLARMPSYRIRTGRVLDMFPQTGHLEVAVLLDRVGA</sequence>
<dbReference type="RefSeq" id="WP_179607065.1">
    <property type="nucleotide sequence ID" value="NZ_BAABEH010000001.1"/>
</dbReference>
<dbReference type="NCBIfam" id="NF002909">
    <property type="entry name" value="PRK03522.2-1"/>
    <property type="match status" value="1"/>
</dbReference>
<dbReference type="Gene3D" id="3.40.50.150">
    <property type="entry name" value="Vaccinia Virus protein VP39"/>
    <property type="match status" value="1"/>
</dbReference>
<dbReference type="InterPro" id="IPR030391">
    <property type="entry name" value="MeTrfase_TrmA_CS"/>
</dbReference>
<evidence type="ECO:0000256" key="5">
    <source>
        <dbReference type="PROSITE-ProRule" id="PRU10015"/>
    </source>
</evidence>
<dbReference type="Gene3D" id="2.40.50.1070">
    <property type="match status" value="1"/>
</dbReference>
<keyword evidence="2 4" id="KW-0808">Transferase</keyword>
<evidence type="ECO:0000313" key="6">
    <source>
        <dbReference type="EMBL" id="NYJ24745.1"/>
    </source>
</evidence>